<reference evidence="1" key="1">
    <citation type="journal article" date="2022" name="bioRxiv">
        <title>Population genetic analysis of Ophidiomyces ophidiicola, the causative agent of snake fungal disease, indicates recent introductions to the USA.</title>
        <authorList>
            <person name="Ladner J.T."/>
            <person name="Palmer J.M."/>
            <person name="Ettinger C.L."/>
            <person name="Stajich J.E."/>
            <person name="Farrell T.M."/>
            <person name="Glorioso B.M."/>
            <person name="Lawson B."/>
            <person name="Price S.J."/>
            <person name="Stengle A.G."/>
            <person name="Grear D.A."/>
            <person name="Lorch J.M."/>
        </authorList>
    </citation>
    <scope>NUCLEOTIDE SEQUENCE</scope>
    <source>
        <strain evidence="1">NWHC 24266-5</strain>
    </source>
</reference>
<evidence type="ECO:0000313" key="1">
    <source>
        <dbReference type="EMBL" id="KAI2381033.1"/>
    </source>
</evidence>
<protein>
    <submittedName>
        <fullName evidence="1">Pre-rRNA processing and 40S ribosomal subunit assembly</fullName>
    </submittedName>
</protein>
<gene>
    <name evidence="1" type="primary">FAF1</name>
    <name evidence="1" type="ORF">LOY88_006868</name>
</gene>
<dbReference type="EMBL" id="JALBCA010000261">
    <property type="protein sequence ID" value="KAI2381033.1"/>
    <property type="molecule type" value="Genomic_DNA"/>
</dbReference>
<comment type="caution">
    <text evidence="1">The sequence shown here is derived from an EMBL/GenBank/DDBJ whole genome shotgun (WGS) entry which is preliminary data.</text>
</comment>
<proteinExistence type="predicted"/>
<name>A0ACB8ULZ5_9EURO</name>
<organism evidence="1">
    <name type="scientific">Ophidiomyces ophidiicola</name>
    <dbReference type="NCBI Taxonomy" id="1387563"/>
    <lineage>
        <taxon>Eukaryota</taxon>
        <taxon>Fungi</taxon>
        <taxon>Dikarya</taxon>
        <taxon>Ascomycota</taxon>
        <taxon>Pezizomycotina</taxon>
        <taxon>Eurotiomycetes</taxon>
        <taxon>Eurotiomycetidae</taxon>
        <taxon>Onygenales</taxon>
        <taxon>Onygenaceae</taxon>
        <taxon>Ophidiomyces</taxon>
    </lineage>
</organism>
<accession>A0ACB8ULZ5</accession>
<sequence>MLGKRKRETAVVSRLAEEEQGDPLTVPPDSLDVLRRYFEARFEPLEEPQRAPSNAKSDSESSDSEWNGIQDASDDDEADEALEVTPEVVDHSASHESGKEGDERTLRKKFMTARPPALSQPKSQSQAAAAAAAPAIDEGEMISDAMNVKNDMALQRLLSESHLLESASDLDPTGKTRHRAIDLRLQAAGASDSIFSQKKMPMAHRKGMAAKAAKKEQTRRAEARENGIVLEKPTAAAKRTAAGRSNNKNNNAKRDRGIGGPALGKFAGGTLRLSKRDVLEIQGSGRRVVAKGKKHKRHGRRAV</sequence>